<feature type="transmembrane region" description="Helical" evidence="8">
    <location>
        <begin position="810"/>
        <end position="829"/>
    </location>
</feature>
<name>A0A3M6UFT3_POCDA</name>
<evidence type="ECO:0000313" key="9">
    <source>
        <dbReference type="EMBL" id="RMX52495.1"/>
    </source>
</evidence>
<feature type="compositionally biased region" description="Polar residues" evidence="7">
    <location>
        <begin position="1"/>
        <end position="21"/>
    </location>
</feature>
<dbReference type="PANTHER" id="PTHR31326">
    <property type="entry name" value="PROTEIN CLT2, CHLOROPLASTIC"/>
    <property type="match status" value="1"/>
</dbReference>
<evidence type="ECO:0000256" key="3">
    <source>
        <dbReference type="ARBA" id="ARBA00022448"/>
    </source>
</evidence>
<feature type="transmembrane region" description="Helical" evidence="8">
    <location>
        <begin position="889"/>
        <end position="908"/>
    </location>
</feature>
<feature type="transmembrane region" description="Helical" evidence="8">
    <location>
        <begin position="589"/>
        <end position="608"/>
    </location>
</feature>
<evidence type="ECO:0000256" key="7">
    <source>
        <dbReference type="SAM" id="MobiDB-lite"/>
    </source>
</evidence>
<feature type="transmembrane region" description="Helical" evidence="8">
    <location>
        <begin position="162"/>
        <end position="179"/>
    </location>
</feature>
<keyword evidence="5 8" id="KW-1133">Transmembrane helix</keyword>
<dbReference type="InterPro" id="IPR013936">
    <property type="entry name" value="CRT-like"/>
</dbReference>
<evidence type="ECO:0000256" key="1">
    <source>
        <dbReference type="ARBA" id="ARBA00004141"/>
    </source>
</evidence>
<feature type="region of interest" description="Disordered" evidence="7">
    <location>
        <begin position="1"/>
        <end position="36"/>
    </location>
</feature>
<keyword evidence="4 8" id="KW-0812">Transmembrane</keyword>
<keyword evidence="3" id="KW-0813">Transport</keyword>
<dbReference type="Proteomes" id="UP000275408">
    <property type="component" value="Unassembled WGS sequence"/>
</dbReference>
<feature type="transmembrane region" description="Helical" evidence="8">
    <location>
        <begin position="489"/>
        <end position="511"/>
    </location>
</feature>
<proteinExistence type="inferred from homology"/>
<feature type="transmembrane region" description="Helical" evidence="8">
    <location>
        <begin position="412"/>
        <end position="433"/>
    </location>
</feature>
<feature type="transmembrane region" description="Helical" evidence="8">
    <location>
        <begin position="547"/>
        <end position="569"/>
    </location>
</feature>
<dbReference type="PANTHER" id="PTHR31326:SF1">
    <property type="entry name" value="PROTEIN CLT2, CHLOROPLASTIC"/>
    <property type="match status" value="1"/>
</dbReference>
<evidence type="ECO:0000256" key="6">
    <source>
        <dbReference type="ARBA" id="ARBA00023136"/>
    </source>
</evidence>
<evidence type="ECO:0000256" key="5">
    <source>
        <dbReference type="ARBA" id="ARBA00022989"/>
    </source>
</evidence>
<dbReference type="Pfam" id="PF08627">
    <property type="entry name" value="CRT-like"/>
    <property type="match status" value="2"/>
</dbReference>
<gene>
    <name evidence="9" type="ORF">pdam_00022575</name>
</gene>
<feature type="transmembrane region" description="Helical" evidence="8">
    <location>
        <begin position="188"/>
        <end position="208"/>
    </location>
</feature>
<feature type="transmembrane region" description="Helical" evidence="8">
    <location>
        <begin position="629"/>
        <end position="647"/>
    </location>
</feature>
<keyword evidence="10" id="KW-1185">Reference proteome</keyword>
<evidence type="ECO:0000256" key="2">
    <source>
        <dbReference type="ARBA" id="ARBA00006690"/>
    </source>
</evidence>
<feature type="transmembrane region" description="Helical" evidence="8">
    <location>
        <begin position="279"/>
        <end position="298"/>
    </location>
</feature>
<sequence>MDSSTPRVSSAFAINSNSNRKPSSTSESTPSLPRSKDGNCATVKIGFFELPLFWANVVFALITVLSMVGQNVSLPLWIDSTKGNSPGHTVDSYFVLLFTNVVFLVIFGLAVLYIRICTPNALRKIKVPRMLLFLVGLFDSLSDGMISFASKGSRTPPYQQNILGNFIIPLTIFFRILIVRKKPSRQKLLSGLVVMIGLFISLIPTVLLDFSNRDQDEVDGISRVMWPIMFILWFGLRCFFGAAGCDYSSGIRGTMYIVMHLLNHIAAACLLRYAEGATWLAIVSSLVTPLGFLFWTLFEEVPFKWQPRCNNSTWFSIVALAIIVPAIFVYHNGAPEISTDGKERRDFEVSHRCRFYRTEPLPDAARPLFSSHPSYEDGDVSRISTEDFEPSRLTSPYGKRKKVKIGFCEIRLFWANLFFAFLAVAGQVGQNVSLPLWIDSVNGKHSGKSVDSYFVLSFASLSFVVIFGLGTLFIKTFSPQDLGETEKRFPHLLLFLVGFCDSLNGALVVFASKGSRTPPYLQAILGNFMIPLTILIRMLILRKKPTLLKLSCGVIVVVGLFICLIPTIFPDVDPKAEKRKNDAQGVSRVMWPMIFMLGFAPLAVMNVIEEKGVKMESKSSKKCINLMYFLFWTSSYQLLCVGLLFWLDILPWYGNVGNIQEFGENWWFGVQCFFGAAGCDSTSGIRGTIFIIMYVLSYAGGANLLRHAEGATWLAIVSVSEKFEASFLSLPWRSVVEQVYSSTFWLLAGAPEISLDTNKNQSEEYNSALGPGQPLLSNSDMSSISKYFDSSCPNSLYRKRNVVKIGFCKIRLYWANLLFAFVAIAGKVVEKVSLPLWIDSVNGNRPGKSVDSYFVLSFTSLSFVIIFGLGTLFIKIFSPQALGETEKRFPHLLLFSVGLCHALSGALVVFASKGSRTPPYLQAILGNFMIPWTILFRLLKGKKTSFWQNMPFTFFAVAGQVVDSVNGNHLGKSVDSYFVLSLSCRLRDKQKNVFHTYYSSWLAYVKFLNGALVVFASKVTRHPAGIHFLDVVRRITIQMAPCRSREHLVQYRRVSDNGSRHFCLQHGVRKDINQISMNGNQSEKFYHPDSTDRYQSTFGSNRLLVPEGRHPPSSYT</sequence>
<feature type="transmembrane region" description="Helical" evidence="8">
    <location>
        <begin position="224"/>
        <end position="243"/>
    </location>
</feature>
<protein>
    <submittedName>
        <fullName evidence="9">Uncharacterized protein</fullName>
    </submittedName>
</protein>
<feature type="transmembrane region" description="Helical" evidence="8">
    <location>
        <begin position="130"/>
        <end position="150"/>
    </location>
</feature>
<feature type="transmembrane region" description="Helical" evidence="8">
    <location>
        <begin position="853"/>
        <end position="877"/>
    </location>
</feature>
<feature type="transmembrane region" description="Helical" evidence="8">
    <location>
        <begin position="920"/>
        <end position="939"/>
    </location>
</feature>
<evidence type="ECO:0000313" key="10">
    <source>
        <dbReference type="Proteomes" id="UP000275408"/>
    </source>
</evidence>
<dbReference type="AlphaFoldDB" id="A0A3M6UFT3"/>
<comment type="subcellular location">
    <subcellularLocation>
        <location evidence="1">Membrane</location>
        <topology evidence="1">Multi-pass membrane protein</topology>
    </subcellularLocation>
</comment>
<feature type="transmembrane region" description="Helical" evidence="8">
    <location>
        <begin position="453"/>
        <end position="477"/>
    </location>
</feature>
<keyword evidence="6 8" id="KW-0472">Membrane</keyword>
<feature type="transmembrane region" description="Helical" evidence="8">
    <location>
        <begin position="523"/>
        <end position="540"/>
    </location>
</feature>
<dbReference type="OrthoDB" id="264057at2759"/>
<feature type="transmembrane region" description="Helical" evidence="8">
    <location>
        <begin position="52"/>
        <end position="73"/>
    </location>
</feature>
<evidence type="ECO:0000256" key="4">
    <source>
        <dbReference type="ARBA" id="ARBA00022692"/>
    </source>
</evidence>
<feature type="compositionally biased region" description="Low complexity" evidence="7">
    <location>
        <begin position="22"/>
        <end position="33"/>
    </location>
</feature>
<evidence type="ECO:0000256" key="8">
    <source>
        <dbReference type="SAM" id="Phobius"/>
    </source>
</evidence>
<feature type="transmembrane region" description="Helical" evidence="8">
    <location>
        <begin position="667"/>
        <end position="696"/>
    </location>
</feature>
<organism evidence="9 10">
    <name type="scientific">Pocillopora damicornis</name>
    <name type="common">Cauliflower coral</name>
    <name type="synonym">Millepora damicornis</name>
    <dbReference type="NCBI Taxonomy" id="46731"/>
    <lineage>
        <taxon>Eukaryota</taxon>
        <taxon>Metazoa</taxon>
        <taxon>Cnidaria</taxon>
        <taxon>Anthozoa</taxon>
        <taxon>Hexacorallia</taxon>
        <taxon>Scleractinia</taxon>
        <taxon>Astrocoeniina</taxon>
        <taxon>Pocilloporidae</taxon>
        <taxon>Pocillopora</taxon>
    </lineage>
</organism>
<feature type="transmembrane region" description="Helical" evidence="8">
    <location>
        <begin position="93"/>
        <end position="118"/>
    </location>
</feature>
<reference evidence="9 10" key="1">
    <citation type="journal article" date="2018" name="Sci. Rep.">
        <title>Comparative analysis of the Pocillopora damicornis genome highlights role of immune system in coral evolution.</title>
        <authorList>
            <person name="Cunning R."/>
            <person name="Bay R.A."/>
            <person name="Gillette P."/>
            <person name="Baker A.C."/>
            <person name="Traylor-Knowles N."/>
        </authorList>
    </citation>
    <scope>NUCLEOTIDE SEQUENCE [LARGE SCALE GENOMIC DNA]</scope>
    <source>
        <strain evidence="9">RSMAS</strain>
        <tissue evidence="9">Whole animal</tissue>
    </source>
</reference>
<dbReference type="EMBL" id="RCHS01001622">
    <property type="protein sequence ID" value="RMX52495.1"/>
    <property type="molecule type" value="Genomic_DNA"/>
</dbReference>
<dbReference type="GO" id="GO:0016020">
    <property type="term" value="C:membrane"/>
    <property type="evidence" value="ECO:0007669"/>
    <property type="project" value="UniProtKB-SubCell"/>
</dbReference>
<comment type="caution">
    <text evidence="9">The sequence shown here is derived from an EMBL/GenBank/DDBJ whole genome shotgun (WGS) entry which is preliminary data.</text>
</comment>
<accession>A0A3M6UFT3</accession>
<comment type="similarity">
    <text evidence="2">Belongs to the CRT-like transporter family.</text>
</comment>